<dbReference type="Pfam" id="PF00646">
    <property type="entry name" value="F-box"/>
    <property type="match status" value="1"/>
</dbReference>
<sequence length="243" mass="27709">MGAFFSLAGPKRMTIDYNKVSQNETCKRQRMSSSFSEEGARLIPSLPDELSIQIVARLPRISYFNVKLVSRKWMATVMSPELYKLRKELGTTEEWVYLLTKVEEDKLLSHALDPLTRKWQRLPMMPNVVYEDESRKGFPGRWMWNMAGPSINISELHVITKDANHRVAVLRADSCSSPSSSAPLFDGSLNEHSDLMTESDAVVWRVIATRDFGSAELRYAKAQKIIKHSDAFMPKVSLLEKPQ</sequence>
<dbReference type="CDD" id="cd22152">
    <property type="entry name" value="F-box_AtAFR-like"/>
    <property type="match status" value="1"/>
</dbReference>
<keyword evidence="5" id="KW-1185">Reference proteome</keyword>
<organism evidence="4 5">
    <name type="scientific">Carpinus fangiana</name>
    <dbReference type="NCBI Taxonomy" id="176857"/>
    <lineage>
        <taxon>Eukaryota</taxon>
        <taxon>Viridiplantae</taxon>
        <taxon>Streptophyta</taxon>
        <taxon>Embryophyta</taxon>
        <taxon>Tracheophyta</taxon>
        <taxon>Spermatophyta</taxon>
        <taxon>Magnoliopsida</taxon>
        <taxon>eudicotyledons</taxon>
        <taxon>Gunneridae</taxon>
        <taxon>Pentapetalae</taxon>
        <taxon>rosids</taxon>
        <taxon>fabids</taxon>
        <taxon>Fagales</taxon>
        <taxon>Betulaceae</taxon>
        <taxon>Carpinus</taxon>
    </lineage>
</organism>
<dbReference type="SUPFAM" id="SSF81383">
    <property type="entry name" value="F-box domain"/>
    <property type="match status" value="1"/>
</dbReference>
<evidence type="ECO:0000313" key="5">
    <source>
        <dbReference type="Proteomes" id="UP000327013"/>
    </source>
</evidence>
<keyword evidence="1" id="KW-0880">Kelch repeat</keyword>
<keyword evidence="2" id="KW-0677">Repeat</keyword>
<accession>A0A5N6RHL3</accession>
<gene>
    <name evidence="4" type="ORF">FH972_015931</name>
</gene>
<protein>
    <recommendedName>
        <fullName evidence="3">F-box domain-containing protein</fullName>
    </recommendedName>
</protein>
<dbReference type="Gene3D" id="1.20.1280.50">
    <property type="match status" value="1"/>
</dbReference>
<name>A0A5N6RHL3_9ROSI</name>
<dbReference type="PANTHER" id="PTHR46344:SF27">
    <property type="entry name" value="KELCH REPEAT SUPERFAMILY PROTEIN"/>
    <property type="match status" value="1"/>
</dbReference>
<evidence type="ECO:0000256" key="2">
    <source>
        <dbReference type="ARBA" id="ARBA00022737"/>
    </source>
</evidence>
<dbReference type="AlphaFoldDB" id="A0A5N6RHL3"/>
<evidence type="ECO:0000259" key="3">
    <source>
        <dbReference type="PROSITE" id="PS50181"/>
    </source>
</evidence>
<dbReference type="PROSITE" id="PS50181">
    <property type="entry name" value="FBOX"/>
    <property type="match status" value="1"/>
</dbReference>
<feature type="domain" description="F-box" evidence="3">
    <location>
        <begin position="40"/>
        <end position="86"/>
    </location>
</feature>
<evidence type="ECO:0000256" key="1">
    <source>
        <dbReference type="ARBA" id="ARBA00022441"/>
    </source>
</evidence>
<dbReference type="InterPro" id="IPR036047">
    <property type="entry name" value="F-box-like_dom_sf"/>
</dbReference>
<dbReference type="SMART" id="SM00256">
    <property type="entry name" value="FBOX"/>
    <property type="match status" value="1"/>
</dbReference>
<dbReference type="InterPro" id="IPR001810">
    <property type="entry name" value="F-box_dom"/>
</dbReference>
<dbReference type="EMBL" id="CM017326">
    <property type="protein sequence ID" value="KAE8077360.1"/>
    <property type="molecule type" value="Genomic_DNA"/>
</dbReference>
<reference evidence="4 5" key="1">
    <citation type="submission" date="2019-06" db="EMBL/GenBank/DDBJ databases">
        <title>A chromosomal-level reference genome of Carpinus fangiana (Coryloideae, Betulaceae).</title>
        <authorList>
            <person name="Yang X."/>
            <person name="Wang Z."/>
            <person name="Zhang L."/>
            <person name="Hao G."/>
            <person name="Liu J."/>
            <person name="Yang Y."/>
        </authorList>
    </citation>
    <scope>NUCLEOTIDE SEQUENCE [LARGE SCALE GENOMIC DNA]</scope>
    <source>
        <strain evidence="4">Cfa_2016G</strain>
        <tissue evidence="4">Leaf</tissue>
    </source>
</reference>
<dbReference type="Proteomes" id="UP000327013">
    <property type="component" value="Chromosome 6"/>
</dbReference>
<dbReference type="OrthoDB" id="45365at2759"/>
<dbReference type="PANTHER" id="PTHR46344">
    <property type="entry name" value="OS02G0202900 PROTEIN"/>
    <property type="match status" value="1"/>
</dbReference>
<evidence type="ECO:0000313" key="4">
    <source>
        <dbReference type="EMBL" id="KAE8077360.1"/>
    </source>
</evidence>
<proteinExistence type="predicted"/>